<dbReference type="CDD" id="cd04301">
    <property type="entry name" value="NAT_SF"/>
    <property type="match status" value="1"/>
</dbReference>
<dbReference type="PROSITE" id="PS51186">
    <property type="entry name" value="GNAT"/>
    <property type="match status" value="2"/>
</dbReference>
<protein>
    <submittedName>
        <fullName evidence="2">GNAT family N-acetyltransferase</fullName>
    </submittedName>
</protein>
<feature type="domain" description="N-acetyltransferase" evidence="1">
    <location>
        <begin position="195"/>
        <end position="339"/>
    </location>
</feature>
<dbReference type="SUPFAM" id="SSF55729">
    <property type="entry name" value="Acyl-CoA N-acyltransferases (Nat)"/>
    <property type="match status" value="1"/>
</dbReference>
<dbReference type="EMBL" id="CP128400">
    <property type="protein sequence ID" value="WJW69847.1"/>
    <property type="molecule type" value="Genomic_DNA"/>
</dbReference>
<evidence type="ECO:0000313" key="5">
    <source>
        <dbReference type="Proteomes" id="UP001431572"/>
    </source>
</evidence>
<reference evidence="2 4" key="1">
    <citation type="submission" date="2020-06" db="EMBL/GenBank/DDBJ databases">
        <title>Anoxygenic phototrophic Chloroflexota member uses a Type I reaction center.</title>
        <authorList>
            <person name="Tsuji J.M."/>
            <person name="Shaw N.A."/>
            <person name="Nagashima S."/>
            <person name="Venkiteswaran J."/>
            <person name="Schiff S.L."/>
            <person name="Hanada S."/>
            <person name="Tank M."/>
            <person name="Neufeld J.D."/>
        </authorList>
    </citation>
    <scope>NUCLEOTIDE SEQUENCE [LARGE SCALE GENOMIC DNA]</scope>
    <source>
        <strain evidence="2">L227-S17</strain>
    </source>
</reference>
<dbReference type="InterPro" id="IPR000182">
    <property type="entry name" value="GNAT_dom"/>
</dbReference>
<dbReference type="GO" id="GO:0016747">
    <property type="term" value="F:acyltransferase activity, transferring groups other than amino-acyl groups"/>
    <property type="evidence" value="ECO:0007669"/>
    <property type="project" value="InterPro"/>
</dbReference>
<evidence type="ECO:0000313" key="4">
    <source>
        <dbReference type="Proteomes" id="UP000521676"/>
    </source>
</evidence>
<feature type="domain" description="N-acetyltransferase" evidence="1">
    <location>
        <begin position="46"/>
        <end position="186"/>
    </location>
</feature>
<evidence type="ECO:0000259" key="1">
    <source>
        <dbReference type="PROSITE" id="PS51186"/>
    </source>
</evidence>
<dbReference type="RefSeq" id="WP_341471719.1">
    <property type="nucleotide sequence ID" value="NZ_CP128400.1"/>
</dbReference>
<reference evidence="3" key="2">
    <citation type="journal article" date="2024" name="Nature">
        <title>Anoxygenic phototroph of the Chloroflexota uses a type I reaction centre.</title>
        <authorList>
            <person name="Tsuji J.M."/>
            <person name="Shaw N.A."/>
            <person name="Nagashima S."/>
            <person name="Venkiteswaran J.J."/>
            <person name="Schiff S.L."/>
            <person name="Watanabe T."/>
            <person name="Fukui M."/>
            <person name="Hanada S."/>
            <person name="Tank M."/>
            <person name="Neufeld J.D."/>
        </authorList>
    </citation>
    <scope>NUCLEOTIDE SEQUENCE</scope>
    <source>
        <strain evidence="3">L227-S17</strain>
    </source>
</reference>
<sequence>MLFKQKTDTRNPLQEISATTTQIKETPPDLKITRLSFWEHWITVGLMYRNYRDSDPVFERIMGTGWRKPFSRFVRGPLYYWLLNRGYGLRAGKKLAGQLYLQHRKFLTHVNDLEINVGFRGNHYGYLLMDFAEQEARKRGYRFLTLGVTNSNIRAINLYRKLNYLDQHHEHFFLSRPHYRLPPDITPPPPGIGKISMRPMRRREAAKSLKHFFEIEQRASNPETARVWEKYYRPLLPDTAKGYSFSITIAGSTTPVAHADFFDWGARGGRWRFFLKPELWGTSEEKALLENLIHHTRSYTQLWLSFGSALHHRRAETLARNLGMVERDGERMLMVKLLQ</sequence>
<keyword evidence="5" id="KW-1185">Reference proteome</keyword>
<organism evidence="2 4">
    <name type="scientific">Candidatus Chlorohelix allophototropha</name>
    <dbReference type="NCBI Taxonomy" id="3003348"/>
    <lineage>
        <taxon>Bacteria</taxon>
        <taxon>Bacillati</taxon>
        <taxon>Chloroflexota</taxon>
        <taxon>Chloroflexia</taxon>
        <taxon>Candidatus Chloroheliales</taxon>
        <taxon>Candidatus Chloroheliaceae</taxon>
        <taxon>Candidatus Chlorohelix</taxon>
    </lineage>
</organism>
<accession>A0A8T7M7M0</accession>
<dbReference type="AlphaFoldDB" id="A0A8T7M7M0"/>
<gene>
    <name evidence="2" type="ORF">HXX08_18975</name>
    <name evidence="3" type="ORF">OZ401_003477</name>
</gene>
<evidence type="ECO:0000313" key="3">
    <source>
        <dbReference type="EMBL" id="WJW69847.1"/>
    </source>
</evidence>
<proteinExistence type="predicted"/>
<dbReference type="Proteomes" id="UP000521676">
    <property type="component" value="Unassembled WGS sequence"/>
</dbReference>
<dbReference type="Gene3D" id="3.40.630.30">
    <property type="match status" value="1"/>
</dbReference>
<dbReference type="Pfam" id="PF00583">
    <property type="entry name" value="Acetyltransf_1"/>
    <property type="match status" value="1"/>
</dbReference>
<dbReference type="EMBL" id="JACATZ010000003">
    <property type="protein sequence ID" value="NWJ47942.1"/>
    <property type="molecule type" value="Genomic_DNA"/>
</dbReference>
<dbReference type="Proteomes" id="UP001431572">
    <property type="component" value="Chromosome 2"/>
</dbReference>
<name>A0A8T7M7M0_9CHLR</name>
<dbReference type="InterPro" id="IPR016181">
    <property type="entry name" value="Acyl_CoA_acyltransferase"/>
</dbReference>
<evidence type="ECO:0000313" key="2">
    <source>
        <dbReference type="EMBL" id="NWJ47942.1"/>
    </source>
</evidence>